<dbReference type="Pfam" id="PF01522">
    <property type="entry name" value="Polysacc_deac_1"/>
    <property type="match status" value="1"/>
</dbReference>
<dbReference type="RefSeq" id="WP_408622392.1">
    <property type="nucleotide sequence ID" value="NZ_JBEQCT010000001.1"/>
</dbReference>
<proteinExistence type="predicted"/>
<dbReference type="EMBL" id="JBEQCT010000001">
    <property type="protein sequence ID" value="MFM2484257.1"/>
    <property type="molecule type" value="Genomic_DNA"/>
</dbReference>
<dbReference type="Gene3D" id="3.20.20.370">
    <property type="entry name" value="Glycoside hydrolase/deacetylase"/>
    <property type="match status" value="1"/>
</dbReference>
<protein>
    <submittedName>
        <fullName evidence="2">Polysaccharide deacetylase family protein</fullName>
    </submittedName>
</protein>
<evidence type="ECO:0000259" key="1">
    <source>
        <dbReference type="PROSITE" id="PS51677"/>
    </source>
</evidence>
<feature type="domain" description="NodB homology" evidence="1">
    <location>
        <begin position="7"/>
        <end position="259"/>
    </location>
</feature>
<keyword evidence="3" id="KW-1185">Reference proteome</keyword>
<dbReference type="PANTHER" id="PTHR47561">
    <property type="entry name" value="POLYSACCHARIDE DEACETYLASE FAMILY PROTEIN (AFU_ORTHOLOGUE AFUA_6G05030)"/>
    <property type="match status" value="1"/>
</dbReference>
<dbReference type="Proteomes" id="UP001629953">
    <property type="component" value="Unassembled WGS sequence"/>
</dbReference>
<sequence length="302" mass="34673">MKQSSQTIVGLRVDVDTYRGARDGVPRLLKLFDEYQIHASFFFSVGPDNNGRQFWRLWHPAYFKRFIRTSFAGVHYHFNGALWRGPVIGRRVADIIQCADKAGHEVGLHAWDHHKWMSKTEQMSPLELRVELEKGYQLLSQVLGRDVECSAAAGWRCSEPTLTEKEAFPFRYNSDCRGKFIFVPAQGMAPQIPVTLPTYEELIGRHGITRKNYNQHILEQIKTNQLNVYNIHAEVEGSAQFGLFKQWLQLATEQQFIIVPLGALLDKDYIQWPKDGIVNVDLSGDDEWQSHQASVIQQSVDD</sequence>
<name>A0ABW9G463_9GAMM</name>
<evidence type="ECO:0000313" key="2">
    <source>
        <dbReference type="EMBL" id="MFM2484257.1"/>
    </source>
</evidence>
<dbReference type="PROSITE" id="PS51677">
    <property type="entry name" value="NODB"/>
    <property type="match status" value="1"/>
</dbReference>
<dbReference type="SUPFAM" id="SSF88713">
    <property type="entry name" value="Glycoside hydrolase/deacetylase"/>
    <property type="match status" value="1"/>
</dbReference>
<dbReference type="PANTHER" id="PTHR47561:SF1">
    <property type="entry name" value="POLYSACCHARIDE DEACETYLASE FAMILY PROTEIN (AFU_ORTHOLOGUE AFUA_6G05030)"/>
    <property type="match status" value="1"/>
</dbReference>
<dbReference type="InterPro" id="IPR011330">
    <property type="entry name" value="Glyco_hydro/deAcase_b/a-brl"/>
</dbReference>
<gene>
    <name evidence="2" type="ORF">ABUE30_04115</name>
</gene>
<evidence type="ECO:0000313" key="3">
    <source>
        <dbReference type="Proteomes" id="UP001629953"/>
    </source>
</evidence>
<organism evidence="2 3">
    <name type="scientific">Celerinatantimonas yamalensis</name>
    <dbReference type="NCBI Taxonomy" id="559956"/>
    <lineage>
        <taxon>Bacteria</taxon>
        <taxon>Pseudomonadati</taxon>
        <taxon>Pseudomonadota</taxon>
        <taxon>Gammaproteobacteria</taxon>
        <taxon>Celerinatantimonadaceae</taxon>
        <taxon>Celerinatantimonas</taxon>
    </lineage>
</organism>
<accession>A0ABW9G463</accession>
<comment type="caution">
    <text evidence="2">The sequence shown here is derived from an EMBL/GenBank/DDBJ whole genome shotgun (WGS) entry which is preliminary data.</text>
</comment>
<reference evidence="2 3" key="1">
    <citation type="journal article" date="2013" name="Int. J. Syst. Evol. Microbiol.">
        <title>Celerinatantimonas yamalensis sp. nov., a cold-adapted diazotrophic bacterium from a cold permafrost brine.</title>
        <authorList>
            <person name="Shcherbakova V."/>
            <person name="Chuvilskaya N."/>
            <person name="Rivkina E."/>
            <person name="Demidov N."/>
            <person name="Uchaeva V."/>
            <person name="Suetin S."/>
            <person name="Suzina N."/>
            <person name="Gilichinsky D."/>
        </authorList>
    </citation>
    <scope>NUCLEOTIDE SEQUENCE [LARGE SCALE GENOMIC DNA]</scope>
    <source>
        <strain evidence="2 3">C7</strain>
    </source>
</reference>
<dbReference type="InterPro" id="IPR002509">
    <property type="entry name" value="NODB_dom"/>
</dbReference>